<dbReference type="PROSITE" id="PS50850">
    <property type="entry name" value="MFS"/>
    <property type="match status" value="1"/>
</dbReference>
<feature type="transmembrane region" description="Helical" evidence="7">
    <location>
        <begin position="29"/>
        <end position="47"/>
    </location>
</feature>
<keyword evidence="6 7" id="KW-0472">Membrane</keyword>
<organism evidence="10 11">
    <name type="scientific">Candida albicans</name>
    <name type="common">Yeast</name>
    <dbReference type="NCBI Taxonomy" id="5476"/>
    <lineage>
        <taxon>Eukaryota</taxon>
        <taxon>Fungi</taxon>
        <taxon>Dikarya</taxon>
        <taxon>Ascomycota</taxon>
        <taxon>Saccharomycotina</taxon>
        <taxon>Pichiomycetes</taxon>
        <taxon>Debaryomycetaceae</taxon>
        <taxon>Candida/Lodderomyces clade</taxon>
        <taxon>Candida</taxon>
    </lineage>
</organism>
<feature type="transmembrane region" description="Helical" evidence="7">
    <location>
        <begin position="96"/>
        <end position="114"/>
    </location>
</feature>
<dbReference type="PANTHER" id="PTHR48022">
    <property type="entry name" value="PLASTIDIC GLUCOSE TRANSPORTER 4"/>
    <property type="match status" value="1"/>
</dbReference>
<feature type="transmembrane region" description="Helical" evidence="7">
    <location>
        <begin position="59"/>
        <end position="76"/>
    </location>
</feature>
<gene>
    <name evidence="10" type="ORF">FOB64_003501</name>
</gene>
<evidence type="ECO:0000256" key="5">
    <source>
        <dbReference type="ARBA" id="ARBA00022989"/>
    </source>
</evidence>
<evidence type="ECO:0000256" key="1">
    <source>
        <dbReference type="ARBA" id="ARBA00004141"/>
    </source>
</evidence>
<dbReference type="GO" id="GO:0005351">
    <property type="term" value="F:carbohydrate:proton symporter activity"/>
    <property type="evidence" value="ECO:0007669"/>
    <property type="project" value="TreeGrafter"/>
</dbReference>
<evidence type="ECO:0000256" key="3">
    <source>
        <dbReference type="ARBA" id="ARBA00022448"/>
    </source>
</evidence>
<reference evidence="10 11" key="1">
    <citation type="submission" date="2020-03" db="EMBL/GenBank/DDBJ databases">
        <title>FDA dAtabase for Regulatory Grade micrObial Sequences (FDA-ARGOS): Supporting development and validation of Infectious Disease Dx tests.</title>
        <authorList>
            <person name="Campos J."/>
            <person name="Goldberg B."/>
            <person name="Tallon L."/>
            <person name="Sadzewicz L."/>
            <person name="Vavikolanu K."/>
            <person name="Mehta A."/>
            <person name="Aluvathingal J."/>
            <person name="Nadendla S."/>
            <person name="Nandy P."/>
            <person name="Geyer C."/>
            <person name="Yan Y."/>
            <person name="Sichtig H."/>
        </authorList>
    </citation>
    <scope>NUCLEOTIDE SEQUENCE [LARGE SCALE GENOMIC DNA]</scope>
    <source>
        <strain evidence="10 11">FDAARGOS_656</strain>
    </source>
</reference>
<dbReference type="InterPro" id="IPR003663">
    <property type="entry name" value="Sugar/inositol_transpt"/>
</dbReference>
<dbReference type="EMBL" id="JABWAD010000046">
    <property type="protein sequence ID" value="KAF6069153.1"/>
    <property type="molecule type" value="Genomic_DNA"/>
</dbReference>
<evidence type="ECO:0000256" key="8">
    <source>
        <dbReference type="SAM" id="SignalP"/>
    </source>
</evidence>
<dbReference type="AlphaFoldDB" id="A0A8H6BYG5"/>
<feature type="chain" id="PRO_5034508525" evidence="8">
    <location>
        <begin position="20"/>
        <end position="173"/>
    </location>
</feature>
<evidence type="ECO:0000256" key="7">
    <source>
        <dbReference type="SAM" id="Phobius"/>
    </source>
</evidence>
<dbReference type="PANTHER" id="PTHR48022:SF17">
    <property type="entry name" value="HEXOSE TRANSPORTER"/>
    <property type="match status" value="1"/>
</dbReference>
<evidence type="ECO:0000256" key="6">
    <source>
        <dbReference type="ARBA" id="ARBA00023136"/>
    </source>
</evidence>
<feature type="domain" description="Major facilitator superfamily (MFS) profile" evidence="9">
    <location>
        <begin position="1"/>
        <end position="118"/>
    </location>
</feature>
<evidence type="ECO:0000256" key="4">
    <source>
        <dbReference type="ARBA" id="ARBA00022692"/>
    </source>
</evidence>
<dbReference type="SUPFAM" id="SSF103473">
    <property type="entry name" value="MFS general substrate transporter"/>
    <property type="match status" value="1"/>
</dbReference>
<evidence type="ECO:0000313" key="11">
    <source>
        <dbReference type="Proteomes" id="UP000536275"/>
    </source>
</evidence>
<sequence>MAVSQLIVAIVGVAASSHAANQCLVAFSCIFIAGFAATWGPLCWAICGESFALNVRSKSISLCTASNWLWNFGIGYATPYMVDSGKGNADLGSKVFFIWGGCNVIGGLFAYFMVYETKSLTLEQVDELYLKVDHAWQSKGFVPSVHAFRDDGDIEHISSDGKAEMVEVDENSV</sequence>
<dbReference type="Pfam" id="PF00083">
    <property type="entry name" value="Sugar_tr"/>
    <property type="match status" value="1"/>
</dbReference>
<dbReference type="InterPro" id="IPR020846">
    <property type="entry name" value="MFS_dom"/>
</dbReference>
<evidence type="ECO:0000313" key="10">
    <source>
        <dbReference type="EMBL" id="KAF6069153.1"/>
    </source>
</evidence>
<dbReference type="InterPro" id="IPR050360">
    <property type="entry name" value="MFS_Sugar_Transporters"/>
</dbReference>
<accession>A0A8H6BYG5</accession>
<dbReference type="Proteomes" id="UP000536275">
    <property type="component" value="Unassembled WGS sequence"/>
</dbReference>
<dbReference type="PRINTS" id="PR00171">
    <property type="entry name" value="SUGRTRNSPORT"/>
</dbReference>
<dbReference type="GO" id="GO:0016020">
    <property type="term" value="C:membrane"/>
    <property type="evidence" value="ECO:0007669"/>
    <property type="project" value="UniProtKB-SubCell"/>
</dbReference>
<name>A0A8H6BYG5_CANAX</name>
<proteinExistence type="inferred from homology"/>
<evidence type="ECO:0000259" key="9">
    <source>
        <dbReference type="PROSITE" id="PS50850"/>
    </source>
</evidence>
<comment type="similarity">
    <text evidence="2">Belongs to the major facilitator superfamily. Sugar transporter (TC 2.A.1.1) family.</text>
</comment>
<comment type="caution">
    <text evidence="10">The sequence shown here is derived from an EMBL/GenBank/DDBJ whole genome shotgun (WGS) entry which is preliminary data.</text>
</comment>
<keyword evidence="3" id="KW-0813">Transport</keyword>
<keyword evidence="8" id="KW-0732">Signal</keyword>
<evidence type="ECO:0000256" key="2">
    <source>
        <dbReference type="ARBA" id="ARBA00010992"/>
    </source>
</evidence>
<dbReference type="InterPro" id="IPR036259">
    <property type="entry name" value="MFS_trans_sf"/>
</dbReference>
<keyword evidence="5 7" id="KW-1133">Transmembrane helix</keyword>
<dbReference type="Gene3D" id="1.20.1250.20">
    <property type="entry name" value="MFS general substrate transporter like domains"/>
    <property type="match status" value="1"/>
</dbReference>
<keyword evidence="4 7" id="KW-0812">Transmembrane</keyword>
<dbReference type="InterPro" id="IPR005828">
    <property type="entry name" value="MFS_sugar_transport-like"/>
</dbReference>
<feature type="signal peptide" evidence="8">
    <location>
        <begin position="1"/>
        <end position="19"/>
    </location>
</feature>
<comment type="subcellular location">
    <subcellularLocation>
        <location evidence="1">Membrane</location>
        <topology evidence="1">Multi-pass membrane protein</topology>
    </subcellularLocation>
</comment>
<protein>
    <submittedName>
        <fullName evidence="10">Sugar (And other) transporter family protein</fullName>
    </submittedName>
</protein>